<reference evidence="3" key="1">
    <citation type="submission" date="2022-05" db="EMBL/GenBank/DDBJ databases">
        <authorList>
            <person name="Jo J.-H."/>
            <person name="Im W.-T."/>
        </authorList>
    </citation>
    <scope>NUCLEOTIDE SEQUENCE</scope>
    <source>
        <strain evidence="3">SE220</strain>
    </source>
</reference>
<dbReference type="SUPFAM" id="SSF46565">
    <property type="entry name" value="Chaperone J-domain"/>
    <property type="match status" value="1"/>
</dbReference>
<evidence type="ECO:0000313" key="3">
    <source>
        <dbReference type="EMBL" id="MCL6730661.1"/>
    </source>
</evidence>
<comment type="caution">
    <text evidence="3">The sequence shown here is derived from an EMBL/GenBank/DDBJ whole genome shotgun (WGS) entry which is preliminary data.</text>
</comment>
<dbReference type="InterPro" id="IPR001623">
    <property type="entry name" value="DnaJ_domain"/>
</dbReference>
<protein>
    <submittedName>
        <fullName evidence="3">J domain-containing protein</fullName>
    </submittedName>
</protein>
<dbReference type="PRINTS" id="PR00625">
    <property type="entry name" value="JDOMAIN"/>
</dbReference>
<dbReference type="RefSeq" id="WP_249832136.1">
    <property type="nucleotide sequence ID" value="NZ_JAMGBE010000003.1"/>
</dbReference>
<dbReference type="Pfam" id="PF00226">
    <property type="entry name" value="DnaJ"/>
    <property type="match status" value="1"/>
</dbReference>
<dbReference type="PROSITE" id="PS50076">
    <property type="entry name" value="DNAJ_2"/>
    <property type="match status" value="1"/>
</dbReference>
<dbReference type="CDD" id="cd06257">
    <property type="entry name" value="DnaJ"/>
    <property type="match status" value="1"/>
</dbReference>
<dbReference type="InterPro" id="IPR036869">
    <property type="entry name" value="J_dom_sf"/>
</dbReference>
<gene>
    <name evidence="3" type="ORF">LZ538_11440</name>
</gene>
<feature type="domain" description="J" evidence="2">
    <location>
        <begin position="6"/>
        <end position="69"/>
    </location>
</feature>
<evidence type="ECO:0000259" key="2">
    <source>
        <dbReference type="PROSITE" id="PS50076"/>
    </source>
</evidence>
<organism evidence="3 4">
    <name type="scientific">Sphingomonas hankyongi</name>
    <dbReference type="NCBI Taxonomy" id="2908209"/>
    <lineage>
        <taxon>Bacteria</taxon>
        <taxon>Pseudomonadati</taxon>
        <taxon>Pseudomonadota</taxon>
        <taxon>Alphaproteobacteria</taxon>
        <taxon>Sphingomonadales</taxon>
        <taxon>Sphingomonadaceae</taxon>
        <taxon>Sphingomonas</taxon>
    </lineage>
</organism>
<name>A0ABT0S4J5_9SPHN</name>
<dbReference type="SMART" id="SM00271">
    <property type="entry name" value="DnaJ"/>
    <property type="match status" value="1"/>
</dbReference>
<keyword evidence="1" id="KW-1133">Transmembrane helix</keyword>
<sequence length="254" mass="27338">MAADASAYATLGVEPGADAATIQRAYKRLIKRHHPDRDGGDARRAADINRAYRELRLAGRVREALDLQDWSDIDPHRRGRVRSTVVFAALAIGVAILVGPMVRVATPLSIPPSLNLAKRSTVSPSGDAISAPVDAMAVERAVNDAFAMARDRDEMALASASRDCFSRLRANPDVAILDRCAAFDDAAVQLLDRDPLRDRGPFGELAVTGRQMSAATLFSNDSLAMDSRLDRVRLHVELAIAARLHPAPEAAVGD</sequence>
<keyword evidence="1" id="KW-0472">Membrane</keyword>
<accession>A0ABT0S4J5</accession>
<evidence type="ECO:0000256" key="1">
    <source>
        <dbReference type="SAM" id="Phobius"/>
    </source>
</evidence>
<proteinExistence type="predicted"/>
<feature type="transmembrane region" description="Helical" evidence="1">
    <location>
        <begin position="85"/>
        <end position="105"/>
    </location>
</feature>
<evidence type="ECO:0000313" key="4">
    <source>
        <dbReference type="Proteomes" id="UP001165342"/>
    </source>
</evidence>
<keyword evidence="4" id="KW-1185">Reference proteome</keyword>
<dbReference type="Gene3D" id="1.10.287.110">
    <property type="entry name" value="DnaJ domain"/>
    <property type="match status" value="1"/>
</dbReference>
<keyword evidence="1" id="KW-0812">Transmembrane</keyword>
<dbReference type="EMBL" id="JAMGBE010000003">
    <property type="protein sequence ID" value="MCL6730661.1"/>
    <property type="molecule type" value="Genomic_DNA"/>
</dbReference>
<dbReference type="Proteomes" id="UP001165342">
    <property type="component" value="Unassembled WGS sequence"/>
</dbReference>